<dbReference type="Pfam" id="PF18930">
    <property type="entry name" value="DUF5679"/>
    <property type="match status" value="1"/>
</dbReference>
<protein>
    <recommendedName>
        <fullName evidence="1">DUF5679 domain-containing protein</fullName>
    </recommendedName>
</protein>
<feature type="domain" description="DUF5679" evidence="1">
    <location>
        <begin position="6"/>
        <end position="45"/>
    </location>
</feature>
<dbReference type="RefSeq" id="WP_172632064.1">
    <property type="nucleotide sequence ID" value="NZ_BIXY01000030.1"/>
</dbReference>
<evidence type="ECO:0000259" key="1">
    <source>
        <dbReference type="Pfam" id="PF18930"/>
    </source>
</evidence>
<reference evidence="2 3" key="1">
    <citation type="submission" date="2019-01" db="EMBL/GenBank/DDBJ databases">
        <title>Draft genome sequence of Dictyobacter sp. Uno17.</title>
        <authorList>
            <person name="Wang C.M."/>
            <person name="Zheng Y."/>
            <person name="Sakai Y."/>
            <person name="Abe K."/>
            <person name="Yokota A."/>
            <person name="Yabe S."/>
        </authorList>
    </citation>
    <scope>NUCLEOTIDE SEQUENCE [LARGE SCALE GENOMIC DNA]</scope>
    <source>
        <strain evidence="2 3">Uno17</strain>
    </source>
</reference>
<gene>
    <name evidence="2" type="ORF">KDI_23450</name>
</gene>
<evidence type="ECO:0000313" key="2">
    <source>
        <dbReference type="EMBL" id="GCF08781.1"/>
    </source>
</evidence>
<dbReference type="Proteomes" id="UP000322530">
    <property type="component" value="Unassembled WGS sequence"/>
</dbReference>
<dbReference type="EMBL" id="BIXY01000030">
    <property type="protein sequence ID" value="GCF08781.1"/>
    <property type="molecule type" value="Genomic_DNA"/>
</dbReference>
<proteinExistence type="predicted"/>
<accession>A0A5A5TBC7</accession>
<comment type="caution">
    <text evidence="2">The sequence shown here is derived from an EMBL/GenBank/DDBJ whole genome shotgun (WGS) entry which is preliminary data.</text>
</comment>
<dbReference type="InterPro" id="IPR044044">
    <property type="entry name" value="DUF5679"/>
</dbReference>
<dbReference type="AlphaFoldDB" id="A0A5A5TBC7"/>
<sequence>MADVAYCVKCKEKRDMKDPHQITMKNGKPALQGTCSVCGTKLTRILSSQKA</sequence>
<organism evidence="2 3">
    <name type="scientific">Dictyobacter arantiisoli</name>
    <dbReference type="NCBI Taxonomy" id="2014874"/>
    <lineage>
        <taxon>Bacteria</taxon>
        <taxon>Bacillati</taxon>
        <taxon>Chloroflexota</taxon>
        <taxon>Ktedonobacteria</taxon>
        <taxon>Ktedonobacterales</taxon>
        <taxon>Dictyobacteraceae</taxon>
        <taxon>Dictyobacter</taxon>
    </lineage>
</organism>
<name>A0A5A5TBC7_9CHLR</name>
<evidence type="ECO:0000313" key="3">
    <source>
        <dbReference type="Proteomes" id="UP000322530"/>
    </source>
</evidence>
<keyword evidence="3" id="KW-1185">Reference proteome</keyword>